<evidence type="ECO:0000313" key="2">
    <source>
        <dbReference type="Proteomes" id="UP000234914"/>
    </source>
</evidence>
<proteinExistence type="predicted"/>
<dbReference type="RefSeq" id="WP_101965250.1">
    <property type="nucleotide sequence ID" value="NZ_PKJS01000027.1"/>
</dbReference>
<protein>
    <submittedName>
        <fullName evidence="1">Uncharacterized protein</fullName>
    </submittedName>
</protein>
<evidence type="ECO:0000313" key="1">
    <source>
        <dbReference type="EMBL" id="PKZ67729.1"/>
    </source>
</evidence>
<accession>A0A2I1RF24</accession>
<name>A0A2I1RF24_FAUOS</name>
<organism evidence="1 2">
    <name type="scientific">Faucicola osloensis</name>
    <name type="common">Moraxella osloensis</name>
    <dbReference type="NCBI Taxonomy" id="34062"/>
    <lineage>
        <taxon>Bacteria</taxon>
        <taxon>Pseudomonadati</taxon>
        <taxon>Pseudomonadota</taxon>
        <taxon>Gammaproteobacteria</taxon>
        <taxon>Moraxellales</taxon>
        <taxon>Moraxellaceae</taxon>
        <taxon>Faucicola</taxon>
    </lineage>
</organism>
<dbReference type="Proteomes" id="UP000234914">
    <property type="component" value="Unassembled WGS sequence"/>
</dbReference>
<sequence length="63" mass="7229">MNLALIEKAFVDNDVLSSFDVGDISPIASLIQTANHIIHQIRIEFNKQTHTVVFDREDYIEEN</sequence>
<dbReference type="AlphaFoldDB" id="A0A2I1RF24"/>
<dbReference type="EMBL" id="PKJS01000027">
    <property type="protein sequence ID" value="PKZ67729.1"/>
    <property type="molecule type" value="Genomic_DNA"/>
</dbReference>
<gene>
    <name evidence="1" type="ORF">CYJ96_12305</name>
</gene>
<comment type="caution">
    <text evidence="1">The sequence shown here is derived from an EMBL/GenBank/DDBJ whole genome shotgun (WGS) entry which is preliminary data.</text>
</comment>
<reference evidence="1 2" key="1">
    <citation type="submission" date="2017-12" db="EMBL/GenBank/DDBJ databases">
        <title>Phylogenetic diversity of female urinary microbiome.</title>
        <authorList>
            <person name="Thomas-White K."/>
            <person name="Wolfe A.J."/>
        </authorList>
    </citation>
    <scope>NUCLEOTIDE SEQUENCE [LARGE SCALE GENOMIC DNA]</scope>
    <source>
        <strain evidence="1 2">UMB0416</strain>
    </source>
</reference>